<feature type="transmembrane region" description="Helical" evidence="8">
    <location>
        <begin position="223"/>
        <end position="242"/>
    </location>
</feature>
<keyword evidence="3" id="KW-1003">Cell membrane</keyword>
<evidence type="ECO:0000256" key="4">
    <source>
        <dbReference type="ARBA" id="ARBA00022519"/>
    </source>
</evidence>
<organism evidence="9 10">
    <name type="scientific">Bordetella genomosp. 4</name>
    <dbReference type="NCBI Taxonomy" id="463044"/>
    <lineage>
        <taxon>Bacteria</taxon>
        <taxon>Pseudomonadati</taxon>
        <taxon>Pseudomonadota</taxon>
        <taxon>Betaproteobacteria</taxon>
        <taxon>Burkholderiales</taxon>
        <taxon>Alcaligenaceae</taxon>
        <taxon>Bordetella</taxon>
    </lineage>
</organism>
<evidence type="ECO:0000256" key="1">
    <source>
        <dbReference type="ARBA" id="ARBA00004429"/>
    </source>
</evidence>
<accession>A0A261TL80</accession>
<feature type="transmembrane region" description="Helical" evidence="8">
    <location>
        <begin position="18"/>
        <end position="37"/>
    </location>
</feature>
<evidence type="ECO:0000256" key="7">
    <source>
        <dbReference type="ARBA" id="ARBA00023136"/>
    </source>
</evidence>
<dbReference type="InterPro" id="IPR010771">
    <property type="entry name" value="IgaA"/>
</dbReference>
<dbReference type="EMBL" id="NEVQ01000022">
    <property type="protein sequence ID" value="OZI50448.1"/>
    <property type="molecule type" value="Genomic_DNA"/>
</dbReference>
<keyword evidence="7 8" id="KW-0472">Membrane</keyword>
<gene>
    <name evidence="9" type="ORF">CAL20_21520</name>
</gene>
<keyword evidence="6 8" id="KW-1133">Transmembrane helix</keyword>
<feature type="transmembrane region" description="Helical" evidence="8">
    <location>
        <begin position="714"/>
        <end position="736"/>
    </location>
</feature>
<sequence length="763" mass="82800">MIPAASSRKKSGAMDTLVLLKLLLLLAMLGYSLYGVIRYQSRRRASKRILKSLVQIDTPPREATAEELALIQPFLTRPGKRQRPLKLANSKVYRLRGEYLRHGLTANGGGEQMHDTLGGVEVILPYDASDFLQGNNDAEVMLADKVAIVIRLNGEFDLAGGRERSAVCQEQAQQWASGEIGEMSDIDAPSEGLSPDEENIVRVDVLGQRHETPAEMTARQSPGLGFGPASLLVLSAVSAGVATFTGDVVRLGCTAGAGVLLLCALWLIWRPRRWAMPKRVNHVRGALTAVQLNHPNNSAAVSQHWFLGDKLHLILPKHWLPHLVIPATGRVDAELRVDDYSVVSLGKHFSIDAETRAYPRVYWGRHVVLTITALLLLVGVAMVSGGGLRGDVLQTKAWLLGAQMRTYDSAGALREASPAAGTMVALKGEARCSLTTARQGMPAVQCSTLRWGGGTPQTPRLHEDEQAFALYSGKFLRTRANPMLDRMVQQQMHRNVQDNPLAYLNQLQGRDQRQLFDVIGVPKAIAEVDAYCARLNAKGQTGCTALRNAMVENLLSDKEYTNWKALAQAAEQRELNTGKTTIVISAQGLSKVRRLAQRVAAPQVEGIVAAAADATLRSQRGGVVLDVRAGPHARLPAVPTFDDADSSAEKSPEGRLDALQRYHQYAWLAGPDGVAPFAVEAMIVGVSQDASGSPVYTLDARRGASDLAPAMLRAAWWLLAWLLLIVHGGLAILMFVRARLRAARVNAYVAACAEAATRGRNFS</sequence>
<evidence type="ECO:0000256" key="3">
    <source>
        <dbReference type="ARBA" id="ARBA00022475"/>
    </source>
</evidence>
<keyword evidence="10" id="KW-1185">Reference proteome</keyword>
<evidence type="ECO:0000313" key="10">
    <source>
        <dbReference type="Proteomes" id="UP000216885"/>
    </source>
</evidence>
<comment type="subcellular location">
    <subcellularLocation>
        <location evidence="1">Cell inner membrane</location>
        <topology evidence="1">Multi-pass membrane protein</topology>
    </subcellularLocation>
</comment>
<evidence type="ECO:0000256" key="5">
    <source>
        <dbReference type="ARBA" id="ARBA00022692"/>
    </source>
</evidence>
<evidence type="ECO:0008006" key="11">
    <source>
        <dbReference type="Google" id="ProtNLM"/>
    </source>
</evidence>
<name>A0A261TL80_9BORD</name>
<keyword evidence="4" id="KW-0997">Cell inner membrane</keyword>
<proteinExistence type="inferred from homology"/>
<evidence type="ECO:0000256" key="6">
    <source>
        <dbReference type="ARBA" id="ARBA00022989"/>
    </source>
</evidence>
<protein>
    <recommendedName>
        <fullName evidence="11">Intracellular growth attenuator protein igaA</fullName>
    </recommendedName>
</protein>
<dbReference type="Pfam" id="PF07095">
    <property type="entry name" value="IgaA"/>
    <property type="match status" value="1"/>
</dbReference>
<evidence type="ECO:0000313" key="9">
    <source>
        <dbReference type="EMBL" id="OZI50448.1"/>
    </source>
</evidence>
<comment type="similarity">
    <text evidence="2">Belongs to the IgaA family.</text>
</comment>
<feature type="transmembrane region" description="Helical" evidence="8">
    <location>
        <begin position="366"/>
        <end position="388"/>
    </location>
</feature>
<dbReference type="AlphaFoldDB" id="A0A261TL80"/>
<keyword evidence="5 8" id="KW-0812">Transmembrane</keyword>
<comment type="caution">
    <text evidence="9">The sequence shown here is derived from an EMBL/GenBank/DDBJ whole genome shotgun (WGS) entry which is preliminary data.</text>
</comment>
<reference evidence="9 10" key="1">
    <citation type="submission" date="2017-05" db="EMBL/GenBank/DDBJ databases">
        <title>Complete and WGS of Bordetella genogroups.</title>
        <authorList>
            <person name="Spilker T."/>
            <person name="LiPuma J."/>
        </authorList>
    </citation>
    <scope>NUCLEOTIDE SEQUENCE [LARGE SCALE GENOMIC DNA]</scope>
    <source>
        <strain evidence="9 10">AU9919</strain>
    </source>
</reference>
<evidence type="ECO:0000256" key="2">
    <source>
        <dbReference type="ARBA" id="ARBA00009494"/>
    </source>
</evidence>
<dbReference type="GO" id="GO:0005886">
    <property type="term" value="C:plasma membrane"/>
    <property type="evidence" value="ECO:0007669"/>
    <property type="project" value="UniProtKB-SubCell"/>
</dbReference>
<evidence type="ECO:0000256" key="8">
    <source>
        <dbReference type="SAM" id="Phobius"/>
    </source>
</evidence>
<dbReference type="Proteomes" id="UP000216885">
    <property type="component" value="Unassembled WGS sequence"/>
</dbReference>
<feature type="transmembrane region" description="Helical" evidence="8">
    <location>
        <begin position="248"/>
        <end position="269"/>
    </location>
</feature>